<dbReference type="RefSeq" id="WP_003371770.1">
    <property type="nucleotide sequence ID" value="NZ_JACBBA010000004.1"/>
</dbReference>
<dbReference type="Pfam" id="PF01381">
    <property type="entry name" value="HTH_3"/>
    <property type="match status" value="1"/>
</dbReference>
<dbReference type="PANTHER" id="PTHR43236:SF1">
    <property type="entry name" value="BLL7220 PROTEIN"/>
    <property type="match status" value="1"/>
</dbReference>
<dbReference type="CDD" id="cd00093">
    <property type="entry name" value="HTH_XRE"/>
    <property type="match status" value="1"/>
</dbReference>
<evidence type="ECO:0000313" key="3">
    <source>
        <dbReference type="Proteomes" id="UP000486903"/>
    </source>
</evidence>
<dbReference type="Proteomes" id="UP000486903">
    <property type="component" value="Unassembled WGS sequence"/>
</dbReference>
<comment type="caution">
    <text evidence="2">The sequence shown here is derived from an EMBL/GenBank/DDBJ whole genome shotgun (WGS) entry which is preliminary data.</text>
</comment>
<dbReference type="GO" id="GO:0003677">
    <property type="term" value="F:DNA binding"/>
    <property type="evidence" value="ECO:0007669"/>
    <property type="project" value="InterPro"/>
</dbReference>
<name>A0A6B4JNS7_CLOBO</name>
<dbReference type="EMBL" id="SXFB01000006">
    <property type="protein sequence ID" value="NFV26518.1"/>
    <property type="molecule type" value="Genomic_DNA"/>
</dbReference>
<organism evidence="2 3">
    <name type="scientific">Clostridium botulinum</name>
    <dbReference type="NCBI Taxonomy" id="1491"/>
    <lineage>
        <taxon>Bacteria</taxon>
        <taxon>Bacillati</taxon>
        <taxon>Bacillota</taxon>
        <taxon>Clostridia</taxon>
        <taxon>Eubacteriales</taxon>
        <taxon>Clostridiaceae</taxon>
        <taxon>Clostridium</taxon>
    </lineage>
</organism>
<dbReference type="InterPro" id="IPR010359">
    <property type="entry name" value="IrrE_HExxH"/>
</dbReference>
<evidence type="ECO:0000256" key="1">
    <source>
        <dbReference type="ARBA" id="ARBA00007227"/>
    </source>
</evidence>
<accession>A0A6B4JNS7</accession>
<gene>
    <name evidence="2" type="ORF">FDG31_10110</name>
</gene>
<dbReference type="PROSITE" id="PS50943">
    <property type="entry name" value="HTH_CROC1"/>
    <property type="match status" value="1"/>
</dbReference>
<sequence length="386" mass="44416">MKKDILNVLDSNKIIPAKIREARISRGLSLSELSTKIGVSSQAISQYELGISTPSALTFIKLVEELDFPSTFFYQQVNTNSLLSNSATYFRSNKNISKKIKEAFKIRLSWINNVNNYLLKYLDLPKLDLPELNDLLSDTEMDNLVIEEIATKLREHWNLSDSPIPNMVELLQSKGFVISKLEFNNKKVDAFSRWFNGIPYIILGADKNSAVRSRFDLAHELGHLIMHKNINQDDLSKKDILDRIENEADMFAATFLLPINSFNKEVVSSSINHFVILKKRWKVSISAMIRRCQDANILTDNQIRYLKSQMIKYGYYKREPLDDEIIGEKPYLFKQAFNVLVENNIITKQELLDIISLNSKEAETIFCLDENYFNSNVSPINITLVN</sequence>
<dbReference type="InterPro" id="IPR010982">
    <property type="entry name" value="Lambda_DNA-bd_dom_sf"/>
</dbReference>
<comment type="similarity">
    <text evidence="1">Belongs to the short-chain fatty acyl-CoA assimilation regulator (ScfR) family.</text>
</comment>
<dbReference type="PANTHER" id="PTHR43236">
    <property type="entry name" value="ANTITOXIN HIGA1"/>
    <property type="match status" value="1"/>
</dbReference>
<proteinExistence type="inferred from homology"/>
<dbReference type="Pfam" id="PF06114">
    <property type="entry name" value="Peptidase_M78"/>
    <property type="match status" value="1"/>
</dbReference>
<dbReference type="InterPro" id="IPR001387">
    <property type="entry name" value="Cro/C1-type_HTH"/>
</dbReference>
<reference evidence="2 3" key="1">
    <citation type="submission" date="2019-04" db="EMBL/GenBank/DDBJ databases">
        <title>Genome sequencing of Clostridium botulinum Groups I-IV and Clostridium butyricum.</title>
        <authorList>
            <person name="Brunt J."/>
            <person name="Van Vliet A.H.M."/>
            <person name="Stringer S.C."/>
            <person name="Carter A.T."/>
            <person name="Peck M.W."/>
        </authorList>
    </citation>
    <scope>NUCLEOTIDE SEQUENCE [LARGE SCALE GENOMIC DNA]</scope>
    <source>
        <strain evidence="2 3">BL81</strain>
    </source>
</reference>
<dbReference type="Gene3D" id="1.10.10.2910">
    <property type="match status" value="1"/>
</dbReference>
<dbReference type="SUPFAM" id="SSF47413">
    <property type="entry name" value="lambda repressor-like DNA-binding domains"/>
    <property type="match status" value="1"/>
</dbReference>
<dbReference type="InterPro" id="IPR052345">
    <property type="entry name" value="Rad_response_metalloprotease"/>
</dbReference>
<dbReference type="Gene3D" id="1.10.260.40">
    <property type="entry name" value="lambda repressor-like DNA-binding domains"/>
    <property type="match status" value="1"/>
</dbReference>
<dbReference type="SMART" id="SM00530">
    <property type="entry name" value="HTH_XRE"/>
    <property type="match status" value="1"/>
</dbReference>
<protein>
    <submittedName>
        <fullName evidence="2">ImmA/IrrE family metallo-endopeptidase</fullName>
    </submittedName>
</protein>
<evidence type="ECO:0000313" key="2">
    <source>
        <dbReference type="EMBL" id="NFV26518.1"/>
    </source>
</evidence>
<dbReference type="AlphaFoldDB" id="A0A6B4JNS7"/>